<reference evidence="3" key="1">
    <citation type="journal article" date="2019" name="Int. J. Syst. Evol. Microbiol.">
        <title>The Global Catalogue of Microorganisms (GCM) 10K type strain sequencing project: providing services to taxonomists for standard genome sequencing and annotation.</title>
        <authorList>
            <consortium name="The Broad Institute Genomics Platform"/>
            <consortium name="The Broad Institute Genome Sequencing Center for Infectious Disease"/>
            <person name="Wu L."/>
            <person name="Ma J."/>
        </authorList>
    </citation>
    <scope>NUCLEOTIDE SEQUENCE [LARGE SCALE GENOMIC DNA]</scope>
    <source>
        <strain evidence="3">NBRC 108565</strain>
    </source>
</reference>
<dbReference type="Proteomes" id="UP001321475">
    <property type="component" value="Chromosome"/>
</dbReference>
<keyword evidence="1" id="KW-0472">Membrane</keyword>
<feature type="transmembrane region" description="Helical" evidence="1">
    <location>
        <begin position="28"/>
        <end position="47"/>
    </location>
</feature>
<sequence>MRRERQHEHAGEAVAVNGAESGGALVEFLGATVLLLVPVVYLVVALARVQAGAFAVEAVARETARVVVSADTLDEARRQSEVVADLALADQGLPGEATITLQCSSVPCREPGSTVAVLVSYDVPLPLVPQGLGDRLPLQVPVEAVHVAAVDDHRVLGGGP</sequence>
<organism evidence="2 3">
    <name type="scientific">Paraoerskovia sediminicola</name>
    <dbReference type="NCBI Taxonomy" id="1138587"/>
    <lineage>
        <taxon>Bacteria</taxon>
        <taxon>Bacillati</taxon>
        <taxon>Actinomycetota</taxon>
        <taxon>Actinomycetes</taxon>
        <taxon>Micrococcales</taxon>
        <taxon>Cellulomonadaceae</taxon>
        <taxon>Paraoerskovia</taxon>
    </lineage>
</organism>
<evidence type="ECO:0000313" key="3">
    <source>
        <dbReference type="Proteomes" id="UP001321475"/>
    </source>
</evidence>
<protein>
    <recommendedName>
        <fullName evidence="4">TadE-like protein</fullName>
    </recommendedName>
</protein>
<keyword evidence="3" id="KW-1185">Reference proteome</keyword>
<keyword evidence="1" id="KW-0812">Transmembrane</keyword>
<evidence type="ECO:0008006" key="4">
    <source>
        <dbReference type="Google" id="ProtNLM"/>
    </source>
</evidence>
<dbReference type="RefSeq" id="WP_286218198.1">
    <property type="nucleotide sequence ID" value="NZ_AP027729.1"/>
</dbReference>
<name>A0ABN6X9R6_9CELL</name>
<keyword evidence="1" id="KW-1133">Transmembrane helix</keyword>
<evidence type="ECO:0000313" key="2">
    <source>
        <dbReference type="EMBL" id="BDZ40878.1"/>
    </source>
</evidence>
<accession>A0ABN6X9R6</accession>
<dbReference type="EMBL" id="AP027729">
    <property type="protein sequence ID" value="BDZ40878.1"/>
    <property type="molecule type" value="Genomic_DNA"/>
</dbReference>
<evidence type="ECO:0000256" key="1">
    <source>
        <dbReference type="SAM" id="Phobius"/>
    </source>
</evidence>
<gene>
    <name evidence="2" type="ORF">GCM10025865_01770</name>
</gene>
<proteinExistence type="predicted"/>